<name>A0A2P6NIC4_9EUKA</name>
<dbReference type="EMBL" id="MDYQ01000078">
    <property type="protein sequence ID" value="PRP83713.1"/>
    <property type="molecule type" value="Genomic_DNA"/>
</dbReference>
<organism evidence="15 16">
    <name type="scientific">Planoprotostelium fungivorum</name>
    <dbReference type="NCBI Taxonomy" id="1890364"/>
    <lineage>
        <taxon>Eukaryota</taxon>
        <taxon>Amoebozoa</taxon>
        <taxon>Evosea</taxon>
        <taxon>Variosea</taxon>
        <taxon>Cavosteliida</taxon>
        <taxon>Cavosteliaceae</taxon>
        <taxon>Planoprotostelium</taxon>
    </lineage>
</organism>
<evidence type="ECO:0000256" key="13">
    <source>
        <dbReference type="SAM" id="MobiDB-lite"/>
    </source>
</evidence>
<evidence type="ECO:0000256" key="11">
    <source>
        <dbReference type="ARBA" id="ARBA00023242"/>
    </source>
</evidence>
<comment type="caution">
    <text evidence="15">The sequence shown here is derived from an EMBL/GenBank/DDBJ whole genome shotgun (WGS) entry which is preliminary data.</text>
</comment>
<dbReference type="InterPro" id="IPR048293">
    <property type="entry name" value="PIF1_RRM3_pfh1"/>
</dbReference>
<feature type="compositionally biased region" description="Polar residues" evidence="13">
    <location>
        <begin position="218"/>
        <end position="231"/>
    </location>
</feature>
<sequence length="968" mass="107460">MSSQQPTRVSKLARFTQRPSNSRLKAILSSTPDPANIPFLLSSLSSDDTLAKDCLRQFLPEEERQTEADDVHLLQSVLDNIPMESRELKEDLQRTINVHRAARDALDHSNILPSQDSISETIPSSFVSTVHGVKRQRIDIPQAVQHPLVSNHMEHTVTDFHSSQRGSMRNLGGHGSSFINPSSSLVRPSGQILLPSTNSSPARHTPQITHTPYVPQVAQRSSSDTRSTHGMTSPPPLANGSALKTEREKTEREKTEREKTEREKTERERIEREKEVSQLLVGSKEMKSYTGSPHWKSVTQCKEGRLRNQAAYLLEKKCIQRDAVTKKLEITEEGLNVLWSFEHEGTPMVDLTGKTPEKNELDEGNADAASQRGLSSGGGSAPTTPKKMKQASLVTVGNKNQRTLTNRLSVPTPKPVFTPSESSKGEGMKTEGVVDHGPSIHPLFDRRGETQQKTNVVPMSQHFTRNVRNVSSVPGNFSSRDLSSPLSRPGLLSGLTSLSPSSHVTIIEETPEPEVELSEEQTKVLALAMDGRSFYLTGAAGTGKSFLLGRIIKILKKLHGYDSVFVTASTGIAACNIGGSTVHSFAGFGIGDKDVESLVSMVEANANSKKRWLSANVLVIDEISMVSADFFDKLEYVARRIRKEEKPFGGIQVILCGDFFQLPPVETRSAVKFCFEASSWSCVTATSVQLEKVFRQPDPRFSSLLNEVRTGKISESSSEMLEQLGRQNLTTENGVEPTRLYPMKHQVEEENARRLKELNGDIFRAKCEDSSKYPNSSHMQMLEKSCPAPTVLELKMDAQVILLRVRNLNFERDLVNGAKGVVVGYQEKEEKGSSEMILCPVVKFNCRGTDVMHTVTREEWHVEVGGSIMASRRQFPLNLAWALSIHKSQGMTIPRVVVSMDRIFEAGQAYVALSRAVSLDGLSLINFRPGSIRAHERVVFFYEGLSRRNWLKTEEANKKRIDNPVVDT</sequence>
<dbReference type="GO" id="GO:0016887">
    <property type="term" value="F:ATP hydrolysis activity"/>
    <property type="evidence" value="ECO:0007669"/>
    <property type="project" value="RHEA"/>
</dbReference>
<evidence type="ECO:0000256" key="4">
    <source>
        <dbReference type="ARBA" id="ARBA00022806"/>
    </source>
</evidence>
<dbReference type="GO" id="GO:0006281">
    <property type="term" value="P:DNA repair"/>
    <property type="evidence" value="ECO:0007669"/>
    <property type="project" value="UniProtKB-UniRule"/>
</dbReference>
<evidence type="ECO:0000256" key="12">
    <source>
        <dbReference type="HAMAP-Rule" id="MF_03176"/>
    </source>
</evidence>
<keyword evidence="5 12" id="KW-0067">ATP-binding</keyword>
<comment type="subunit">
    <text evidence="12">Monomer.</text>
</comment>
<comment type="subcellular location">
    <subcellularLocation>
        <location evidence="12">Nucleus</location>
    </subcellularLocation>
    <subcellularLocation>
        <location evidence="12">Mitochondrion</location>
    </subcellularLocation>
</comment>
<dbReference type="AlphaFoldDB" id="A0A2P6NIC4"/>
<dbReference type="GO" id="GO:0006310">
    <property type="term" value="P:DNA recombination"/>
    <property type="evidence" value="ECO:0007669"/>
    <property type="project" value="UniProtKB-UniRule"/>
</dbReference>
<keyword evidence="10 12" id="KW-0413">Isomerase</keyword>
<dbReference type="OrthoDB" id="19611at2759"/>
<dbReference type="Pfam" id="PF21530">
    <property type="entry name" value="Pif1_2B_dom"/>
    <property type="match status" value="1"/>
</dbReference>
<dbReference type="CDD" id="cd18037">
    <property type="entry name" value="DEXSc_Pif1_like"/>
    <property type="match status" value="1"/>
</dbReference>
<dbReference type="Pfam" id="PF05970">
    <property type="entry name" value="PIF1"/>
    <property type="match status" value="1"/>
</dbReference>
<accession>A0A2P6NIC4</accession>
<evidence type="ECO:0000256" key="8">
    <source>
        <dbReference type="ARBA" id="ARBA00023172"/>
    </source>
</evidence>
<protein>
    <recommendedName>
        <fullName evidence="12">ATP-dependent DNA helicase PIF1</fullName>
        <ecNumber evidence="12">5.6.2.3</ecNumber>
    </recommendedName>
    <alternativeName>
        <fullName evidence="12">DNA 5'-3' helicase PIF1</fullName>
    </alternativeName>
    <alternativeName>
        <fullName evidence="12">DNA repair and recombination helicase PIF1</fullName>
    </alternativeName>
</protein>
<dbReference type="GO" id="GO:0000723">
    <property type="term" value="P:telomere maintenance"/>
    <property type="evidence" value="ECO:0007669"/>
    <property type="project" value="InterPro"/>
</dbReference>
<evidence type="ECO:0000256" key="9">
    <source>
        <dbReference type="ARBA" id="ARBA00023204"/>
    </source>
</evidence>
<evidence type="ECO:0000256" key="2">
    <source>
        <dbReference type="ARBA" id="ARBA00022763"/>
    </source>
</evidence>
<dbReference type="GO" id="GO:0043139">
    <property type="term" value="F:5'-3' DNA helicase activity"/>
    <property type="evidence" value="ECO:0007669"/>
    <property type="project" value="UniProtKB-UniRule"/>
</dbReference>
<evidence type="ECO:0000256" key="6">
    <source>
        <dbReference type="ARBA" id="ARBA00023125"/>
    </source>
</evidence>
<keyword evidence="2 12" id="KW-0227">DNA damage</keyword>
<feature type="region of interest" description="Disordered" evidence="13">
    <location>
        <begin position="406"/>
        <end position="430"/>
    </location>
</feature>
<dbReference type="Proteomes" id="UP000241769">
    <property type="component" value="Unassembled WGS sequence"/>
</dbReference>
<dbReference type="STRING" id="1890364.A0A2P6NIC4"/>
<dbReference type="InterPro" id="IPR003593">
    <property type="entry name" value="AAA+_ATPase"/>
</dbReference>
<comment type="function">
    <text evidence="12">DNA-dependent ATPase and 5'-3' DNA helicase required for the maintenance of both mitochondrial and nuclear genome stability.</text>
</comment>
<feature type="compositionally biased region" description="Basic and acidic residues" evidence="13">
    <location>
        <begin position="244"/>
        <end position="275"/>
    </location>
</feature>
<dbReference type="GO" id="GO:0003677">
    <property type="term" value="F:DNA binding"/>
    <property type="evidence" value="ECO:0007669"/>
    <property type="project" value="UniProtKB-KW"/>
</dbReference>
<evidence type="ECO:0000256" key="10">
    <source>
        <dbReference type="ARBA" id="ARBA00023235"/>
    </source>
</evidence>
<comment type="similarity">
    <text evidence="12">Belongs to the helicase family. PIF1 subfamily.</text>
</comment>
<evidence type="ECO:0000256" key="5">
    <source>
        <dbReference type="ARBA" id="ARBA00022840"/>
    </source>
</evidence>
<proteinExistence type="inferred from homology"/>
<reference evidence="15 16" key="1">
    <citation type="journal article" date="2018" name="Genome Biol. Evol.">
        <title>Multiple Roots of Fruiting Body Formation in Amoebozoa.</title>
        <authorList>
            <person name="Hillmann F."/>
            <person name="Forbes G."/>
            <person name="Novohradska S."/>
            <person name="Ferling I."/>
            <person name="Riege K."/>
            <person name="Groth M."/>
            <person name="Westermann M."/>
            <person name="Marz M."/>
            <person name="Spaller T."/>
            <person name="Winckler T."/>
            <person name="Schaap P."/>
            <person name="Glockner G."/>
        </authorList>
    </citation>
    <scope>NUCLEOTIDE SEQUENCE [LARGE SCALE GENOMIC DNA]</scope>
    <source>
        <strain evidence="15 16">Jena</strain>
    </source>
</reference>
<keyword evidence="6 12" id="KW-0238">DNA-binding</keyword>
<evidence type="ECO:0000256" key="7">
    <source>
        <dbReference type="ARBA" id="ARBA00023128"/>
    </source>
</evidence>
<dbReference type="PANTHER" id="PTHR47642:SF7">
    <property type="entry name" value="ATP-DEPENDENT DNA HELICASE PIF1"/>
    <property type="match status" value="1"/>
</dbReference>
<dbReference type="InterPro" id="IPR049163">
    <property type="entry name" value="Pif1-like_2B_dom"/>
</dbReference>
<feature type="region of interest" description="Disordered" evidence="13">
    <location>
        <begin position="189"/>
        <end position="275"/>
    </location>
</feature>
<keyword evidence="3 12" id="KW-0378">Hydrolase</keyword>
<dbReference type="HAMAP" id="MF_03176">
    <property type="entry name" value="PIF1"/>
    <property type="match status" value="1"/>
</dbReference>
<keyword evidence="16" id="KW-1185">Reference proteome</keyword>
<keyword evidence="9 12" id="KW-0234">DNA repair</keyword>
<keyword evidence="8 12" id="KW-0233">DNA recombination</keyword>
<feature type="region of interest" description="Disordered" evidence="13">
    <location>
        <begin position="353"/>
        <end position="393"/>
    </location>
</feature>
<evidence type="ECO:0000259" key="14">
    <source>
        <dbReference type="SMART" id="SM00382"/>
    </source>
</evidence>
<feature type="binding site" evidence="12">
    <location>
        <begin position="538"/>
        <end position="545"/>
    </location>
    <ligand>
        <name>ATP</name>
        <dbReference type="ChEBI" id="CHEBI:30616"/>
    </ligand>
</feature>
<feature type="compositionally biased region" description="Polar residues" evidence="13">
    <location>
        <begin position="194"/>
        <end position="210"/>
    </location>
</feature>
<dbReference type="GO" id="GO:0005524">
    <property type="term" value="F:ATP binding"/>
    <property type="evidence" value="ECO:0007669"/>
    <property type="project" value="UniProtKB-UniRule"/>
</dbReference>
<keyword evidence="1 12" id="KW-0547">Nucleotide-binding</keyword>
<dbReference type="EC" id="5.6.2.3" evidence="12"/>
<dbReference type="GO" id="GO:0005739">
    <property type="term" value="C:mitochondrion"/>
    <property type="evidence" value="ECO:0007669"/>
    <property type="project" value="UniProtKB-SubCell"/>
</dbReference>
<evidence type="ECO:0000256" key="3">
    <source>
        <dbReference type="ARBA" id="ARBA00022801"/>
    </source>
</evidence>
<evidence type="ECO:0000313" key="16">
    <source>
        <dbReference type="Proteomes" id="UP000241769"/>
    </source>
</evidence>
<dbReference type="InterPro" id="IPR027417">
    <property type="entry name" value="P-loop_NTPase"/>
</dbReference>
<dbReference type="Gene3D" id="3.40.50.300">
    <property type="entry name" value="P-loop containing nucleotide triphosphate hydrolases"/>
    <property type="match status" value="2"/>
</dbReference>
<dbReference type="CDD" id="cd18809">
    <property type="entry name" value="SF1_C_RecD"/>
    <property type="match status" value="1"/>
</dbReference>
<dbReference type="GO" id="GO:0005634">
    <property type="term" value="C:nucleus"/>
    <property type="evidence" value="ECO:0007669"/>
    <property type="project" value="UniProtKB-SubCell"/>
</dbReference>
<evidence type="ECO:0000313" key="15">
    <source>
        <dbReference type="EMBL" id="PRP83713.1"/>
    </source>
</evidence>
<dbReference type="InterPro" id="IPR010285">
    <property type="entry name" value="DNA_helicase_pif1-like_DEAD"/>
</dbReference>
<gene>
    <name evidence="12" type="primary">PIF1</name>
    <name evidence="15" type="ORF">PROFUN_03868</name>
</gene>
<comment type="cofactor">
    <cofactor evidence="12">
        <name>Mg(2+)</name>
        <dbReference type="ChEBI" id="CHEBI:18420"/>
    </cofactor>
</comment>
<dbReference type="PANTHER" id="PTHR47642">
    <property type="entry name" value="ATP-DEPENDENT DNA HELICASE"/>
    <property type="match status" value="1"/>
</dbReference>
<comment type="caution">
    <text evidence="12">Lacks conserved residue(s) required for the propagation of feature annotation.</text>
</comment>
<feature type="domain" description="AAA+ ATPase" evidence="14">
    <location>
        <begin position="530"/>
        <end position="679"/>
    </location>
</feature>
<dbReference type="InterPro" id="IPR051055">
    <property type="entry name" value="PIF1_helicase"/>
</dbReference>
<dbReference type="SMART" id="SM00382">
    <property type="entry name" value="AAA"/>
    <property type="match status" value="1"/>
</dbReference>
<keyword evidence="7 12" id="KW-0496">Mitochondrion</keyword>
<keyword evidence="4 12" id="KW-0347">Helicase</keyword>
<keyword evidence="11 12" id="KW-0539">Nucleus</keyword>
<dbReference type="InParanoid" id="A0A2P6NIC4"/>
<dbReference type="SUPFAM" id="SSF52540">
    <property type="entry name" value="P-loop containing nucleoside triphosphate hydrolases"/>
    <property type="match status" value="2"/>
</dbReference>
<comment type="catalytic activity">
    <reaction evidence="12">
        <text>ATP + H2O = ADP + phosphate + H(+)</text>
        <dbReference type="Rhea" id="RHEA:13065"/>
        <dbReference type="ChEBI" id="CHEBI:15377"/>
        <dbReference type="ChEBI" id="CHEBI:15378"/>
        <dbReference type="ChEBI" id="CHEBI:30616"/>
        <dbReference type="ChEBI" id="CHEBI:43474"/>
        <dbReference type="ChEBI" id="CHEBI:456216"/>
        <dbReference type="EC" id="5.6.2.3"/>
    </reaction>
</comment>
<evidence type="ECO:0000256" key="1">
    <source>
        <dbReference type="ARBA" id="ARBA00022741"/>
    </source>
</evidence>